<organism evidence="1 2">
    <name type="scientific">Clostridium colicanis DSM 13634</name>
    <dbReference type="NCBI Taxonomy" id="1121305"/>
    <lineage>
        <taxon>Bacteria</taxon>
        <taxon>Bacillati</taxon>
        <taxon>Bacillota</taxon>
        <taxon>Clostridia</taxon>
        <taxon>Eubacteriales</taxon>
        <taxon>Clostridiaceae</taxon>
        <taxon>Clostridium</taxon>
    </lineage>
</organism>
<evidence type="ECO:0000313" key="2">
    <source>
        <dbReference type="Proteomes" id="UP000075374"/>
    </source>
</evidence>
<dbReference type="AlphaFoldDB" id="A0A151AQX4"/>
<dbReference type="EMBL" id="LTBB01000002">
    <property type="protein sequence ID" value="KYH30038.1"/>
    <property type="molecule type" value="Genomic_DNA"/>
</dbReference>
<protein>
    <submittedName>
        <fullName evidence="1">Uncharacterized protein</fullName>
    </submittedName>
</protein>
<evidence type="ECO:0000313" key="1">
    <source>
        <dbReference type="EMBL" id="KYH30038.1"/>
    </source>
</evidence>
<reference evidence="1 2" key="1">
    <citation type="submission" date="2016-02" db="EMBL/GenBank/DDBJ databases">
        <title>Genome sequence of Clostridium colicanis DSM 13634.</title>
        <authorList>
            <person name="Poehlein A."/>
            <person name="Daniel R."/>
        </authorList>
    </citation>
    <scope>NUCLEOTIDE SEQUENCE [LARGE SCALE GENOMIC DNA]</scope>
    <source>
        <strain evidence="1 2">DSM 13634</strain>
    </source>
</reference>
<dbReference type="Gene3D" id="2.60.120.10">
    <property type="entry name" value="Jelly Rolls"/>
    <property type="match status" value="2"/>
</dbReference>
<sequence length="74" mass="8595">MFCKFKIRRLAIWNEKLVNKLEEKLPAADRLLGVQFWLNLPAKDKIAPPAYHNIKNLEIEEIDFDCGKSRLLAG</sequence>
<dbReference type="PATRIC" id="fig|1121305.3.peg.683"/>
<accession>A0A151AQX4</accession>
<name>A0A151AQX4_9CLOT</name>
<dbReference type="InterPro" id="IPR014710">
    <property type="entry name" value="RmlC-like_jellyroll"/>
</dbReference>
<dbReference type="Proteomes" id="UP000075374">
    <property type="component" value="Unassembled WGS sequence"/>
</dbReference>
<keyword evidence="2" id="KW-1185">Reference proteome</keyword>
<dbReference type="STRING" id="1121305.CLCOL_06760"/>
<proteinExistence type="predicted"/>
<comment type="caution">
    <text evidence="1">The sequence shown here is derived from an EMBL/GenBank/DDBJ whole genome shotgun (WGS) entry which is preliminary data.</text>
</comment>
<gene>
    <name evidence="1" type="ORF">CLCOL_06760</name>
</gene>
<dbReference type="RefSeq" id="WP_242862601.1">
    <property type="nucleotide sequence ID" value="NZ_LTBB01000002.1"/>
</dbReference>